<comment type="caution">
    <text evidence="1">The sequence shown here is derived from an EMBL/GenBank/DDBJ whole genome shotgun (WGS) entry which is preliminary data.</text>
</comment>
<reference evidence="1 2" key="1">
    <citation type="submission" date="2016-07" db="EMBL/GenBank/DDBJ databases">
        <title>Pervasive Adenine N6-methylation of Active Genes in Fungi.</title>
        <authorList>
            <consortium name="DOE Joint Genome Institute"/>
            <person name="Mondo S.J."/>
            <person name="Dannebaum R.O."/>
            <person name="Kuo R.C."/>
            <person name="Labutti K."/>
            <person name="Haridas S."/>
            <person name="Kuo A."/>
            <person name="Salamov A."/>
            <person name="Ahrendt S.R."/>
            <person name="Lipzen A."/>
            <person name="Sullivan W."/>
            <person name="Andreopoulos W.B."/>
            <person name="Clum A."/>
            <person name="Lindquist E."/>
            <person name="Daum C."/>
            <person name="Ramamoorthy G.K."/>
            <person name="Gryganskyi A."/>
            <person name="Culley D."/>
            <person name="Magnuson J.K."/>
            <person name="James T.Y."/>
            <person name="O'Malley M.A."/>
            <person name="Stajich J.E."/>
            <person name="Spatafora J.W."/>
            <person name="Visel A."/>
            <person name="Grigoriev I.V."/>
        </authorList>
    </citation>
    <scope>NUCLEOTIDE SEQUENCE [LARGE SCALE GENOMIC DNA]</scope>
    <source>
        <strain evidence="1 2">CBS 115471</strain>
    </source>
</reference>
<keyword evidence="2" id="KW-1185">Reference proteome</keyword>
<dbReference type="EMBL" id="MCFA01000046">
    <property type="protein sequence ID" value="ORY12928.1"/>
    <property type="molecule type" value="Genomic_DNA"/>
</dbReference>
<dbReference type="AlphaFoldDB" id="A0A1Y1ZRS5"/>
<proteinExistence type="predicted"/>
<accession>A0A1Y1ZRS5</accession>
<sequence length="173" mass="19110">MCWQFPAPNQAFVDILGRHIVDVKYVEGTSLSDDRIRCLCGMGSPIIESTHVFICWSSPIGCSSSDCHSPASGLAHQITAQQLGTNQFPALHAVCFSQLITCYGVRLFPRDSTGQRTSVENPYSKAFHPLVSSQAARYRLKTLKVLLQFELRSSSPGMDSFLLSKYEKCATTN</sequence>
<evidence type="ECO:0000313" key="2">
    <source>
        <dbReference type="Proteomes" id="UP000193144"/>
    </source>
</evidence>
<name>A0A1Y1ZRS5_9PLEO</name>
<organism evidence="1 2">
    <name type="scientific">Clohesyomyces aquaticus</name>
    <dbReference type="NCBI Taxonomy" id="1231657"/>
    <lineage>
        <taxon>Eukaryota</taxon>
        <taxon>Fungi</taxon>
        <taxon>Dikarya</taxon>
        <taxon>Ascomycota</taxon>
        <taxon>Pezizomycotina</taxon>
        <taxon>Dothideomycetes</taxon>
        <taxon>Pleosporomycetidae</taxon>
        <taxon>Pleosporales</taxon>
        <taxon>Lindgomycetaceae</taxon>
        <taxon>Clohesyomyces</taxon>
    </lineage>
</organism>
<protein>
    <submittedName>
        <fullName evidence="1">Uncharacterized protein</fullName>
    </submittedName>
</protein>
<evidence type="ECO:0000313" key="1">
    <source>
        <dbReference type="EMBL" id="ORY12928.1"/>
    </source>
</evidence>
<gene>
    <name evidence="1" type="ORF">BCR34DRAFT_562838</name>
</gene>
<dbReference type="Proteomes" id="UP000193144">
    <property type="component" value="Unassembled WGS sequence"/>
</dbReference>